<feature type="compositionally biased region" description="Low complexity" evidence="1">
    <location>
        <begin position="180"/>
        <end position="195"/>
    </location>
</feature>
<feature type="region of interest" description="Disordered" evidence="1">
    <location>
        <begin position="180"/>
        <end position="208"/>
    </location>
</feature>
<protein>
    <recommendedName>
        <fullName evidence="3">ZU5 domain-containing protein</fullName>
    </recommendedName>
</protein>
<evidence type="ECO:0000313" key="2">
    <source>
        <dbReference type="EMBL" id="SVE31126.1"/>
    </source>
</evidence>
<name>A0A383CFF3_9ZZZZ</name>
<proteinExistence type="predicted"/>
<feature type="non-terminal residue" evidence="2">
    <location>
        <position position="240"/>
    </location>
</feature>
<gene>
    <name evidence="2" type="ORF">METZ01_LOCUS483980</name>
</gene>
<feature type="non-terminal residue" evidence="2">
    <location>
        <position position="1"/>
    </location>
</feature>
<evidence type="ECO:0008006" key="3">
    <source>
        <dbReference type="Google" id="ProtNLM"/>
    </source>
</evidence>
<feature type="region of interest" description="Disordered" evidence="1">
    <location>
        <begin position="72"/>
        <end position="95"/>
    </location>
</feature>
<accession>A0A383CFF3</accession>
<evidence type="ECO:0000256" key="1">
    <source>
        <dbReference type="SAM" id="MobiDB-lite"/>
    </source>
</evidence>
<dbReference type="EMBL" id="UINC01208544">
    <property type="protein sequence ID" value="SVE31126.1"/>
    <property type="molecule type" value="Genomic_DNA"/>
</dbReference>
<dbReference type="AlphaFoldDB" id="A0A383CFF3"/>
<reference evidence="2" key="1">
    <citation type="submission" date="2018-05" db="EMBL/GenBank/DDBJ databases">
        <authorList>
            <person name="Lanie J.A."/>
            <person name="Ng W.-L."/>
            <person name="Kazmierczak K.M."/>
            <person name="Andrzejewski T.M."/>
            <person name="Davidsen T.M."/>
            <person name="Wayne K.J."/>
            <person name="Tettelin H."/>
            <person name="Glass J.I."/>
            <person name="Rusch D."/>
            <person name="Podicherti R."/>
            <person name="Tsui H.-C.T."/>
            <person name="Winkler M.E."/>
        </authorList>
    </citation>
    <scope>NUCLEOTIDE SEQUENCE</scope>
</reference>
<sequence length="240" mass="24939">AYGMLLAPITCADADCIPDPSAYLAPGQLLPPGVDPEPVVNYITGSNSTFSNPGLGFEMEFESVTKDGKVNVDLKDPATVPGTSEGSTEGKRSIDLSGDTFENVGSIIDVTVDSATTSGLMTVTLPYDESVLGGALEDELVLLHYTGGEWVTVLDITIDTTNNTVTGIVGSLSPFTVGTQTGSTGSGVSQNDGPYSSGGGGGDSDTPRYESYPLQIHSVSYDTCDTNMVRIVVGPEYDKM</sequence>
<organism evidence="2">
    <name type="scientific">marine metagenome</name>
    <dbReference type="NCBI Taxonomy" id="408172"/>
    <lineage>
        <taxon>unclassified sequences</taxon>
        <taxon>metagenomes</taxon>
        <taxon>ecological metagenomes</taxon>
    </lineage>
</organism>